<keyword evidence="1" id="KW-1133">Transmembrane helix</keyword>
<dbReference type="EMBL" id="NHYE01003807">
    <property type="protein sequence ID" value="PPQ87631.1"/>
    <property type="molecule type" value="Genomic_DNA"/>
</dbReference>
<proteinExistence type="predicted"/>
<reference evidence="2 3" key="1">
    <citation type="journal article" date="2018" name="Evol. Lett.">
        <title>Horizontal gene cluster transfer increased hallucinogenic mushroom diversity.</title>
        <authorList>
            <person name="Reynolds H.T."/>
            <person name="Vijayakumar V."/>
            <person name="Gluck-Thaler E."/>
            <person name="Korotkin H.B."/>
            <person name="Matheny P.B."/>
            <person name="Slot J.C."/>
        </authorList>
    </citation>
    <scope>NUCLEOTIDE SEQUENCE [LARGE SCALE GENOMIC DNA]</scope>
    <source>
        <strain evidence="2 3">SRW20</strain>
    </source>
</reference>
<accession>A0A409XA81</accession>
<keyword evidence="1" id="KW-0472">Membrane</keyword>
<name>A0A409XA81_9AGAR</name>
<dbReference type="AlphaFoldDB" id="A0A409XA81"/>
<feature type="transmembrane region" description="Helical" evidence="1">
    <location>
        <begin position="91"/>
        <end position="120"/>
    </location>
</feature>
<feature type="non-terminal residue" evidence="2">
    <location>
        <position position="1"/>
    </location>
</feature>
<evidence type="ECO:0000256" key="1">
    <source>
        <dbReference type="SAM" id="Phobius"/>
    </source>
</evidence>
<comment type="caution">
    <text evidence="2">The sequence shown here is derived from an EMBL/GenBank/DDBJ whole genome shotgun (WGS) entry which is preliminary data.</text>
</comment>
<keyword evidence="1" id="KW-0812">Transmembrane</keyword>
<organism evidence="2 3">
    <name type="scientific">Gymnopilus dilepis</name>
    <dbReference type="NCBI Taxonomy" id="231916"/>
    <lineage>
        <taxon>Eukaryota</taxon>
        <taxon>Fungi</taxon>
        <taxon>Dikarya</taxon>
        <taxon>Basidiomycota</taxon>
        <taxon>Agaricomycotina</taxon>
        <taxon>Agaricomycetes</taxon>
        <taxon>Agaricomycetidae</taxon>
        <taxon>Agaricales</taxon>
        <taxon>Agaricineae</taxon>
        <taxon>Hymenogastraceae</taxon>
        <taxon>Gymnopilus</taxon>
    </lineage>
</organism>
<dbReference type="Proteomes" id="UP000284706">
    <property type="component" value="Unassembled WGS sequence"/>
</dbReference>
<sequence length="134" mass="14161">PSDTVRTPSSVSRLSLGVSLVSLLSLLSSLSLSHPSSLLHTHTALFESLSPLSLVFLARIPVFLISPAIIHTFAITLSFSVQPPSSITLTLTLPCLSLSLTFTFTFTFTFTLALTLALALGSTAARLAHTNPIP</sequence>
<evidence type="ECO:0000313" key="2">
    <source>
        <dbReference type="EMBL" id="PPQ87631.1"/>
    </source>
</evidence>
<keyword evidence="3" id="KW-1185">Reference proteome</keyword>
<gene>
    <name evidence="2" type="ORF">CVT26_006512</name>
</gene>
<dbReference type="InParanoid" id="A0A409XA81"/>
<feature type="transmembrane region" description="Helical" evidence="1">
    <location>
        <begin position="57"/>
        <end position="79"/>
    </location>
</feature>
<protein>
    <submittedName>
        <fullName evidence="2">Uncharacterized protein</fullName>
    </submittedName>
</protein>
<evidence type="ECO:0000313" key="3">
    <source>
        <dbReference type="Proteomes" id="UP000284706"/>
    </source>
</evidence>